<reference evidence="1" key="1">
    <citation type="journal article" date="2020" name="Nature">
        <title>Giant virus diversity and host interactions through global metagenomics.</title>
        <authorList>
            <person name="Schulz F."/>
            <person name="Roux S."/>
            <person name="Paez-Espino D."/>
            <person name="Jungbluth S."/>
            <person name="Walsh D.A."/>
            <person name="Denef V.J."/>
            <person name="McMahon K.D."/>
            <person name="Konstantinidis K.T."/>
            <person name="Eloe-Fadrosh E.A."/>
            <person name="Kyrpides N.C."/>
            <person name="Woyke T."/>
        </authorList>
    </citation>
    <scope>NUCLEOTIDE SEQUENCE</scope>
    <source>
        <strain evidence="1">GVMAG-S-1035231-58</strain>
    </source>
</reference>
<evidence type="ECO:0000313" key="1">
    <source>
        <dbReference type="EMBL" id="QHU36435.1"/>
    </source>
</evidence>
<organism evidence="1">
    <name type="scientific">viral metagenome</name>
    <dbReference type="NCBI Taxonomy" id="1070528"/>
    <lineage>
        <taxon>unclassified sequences</taxon>
        <taxon>metagenomes</taxon>
        <taxon>organismal metagenomes</taxon>
    </lineage>
</organism>
<protein>
    <submittedName>
        <fullName evidence="1">Uncharacterized protein</fullName>
    </submittedName>
</protein>
<accession>A0A6C0M2E7</accession>
<dbReference type="EMBL" id="MN740639">
    <property type="protein sequence ID" value="QHU36435.1"/>
    <property type="molecule type" value="Genomic_DNA"/>
</dbReference>
<proteinExistence type="predicted"/>
<sequence>MEEGFSLSRGPMGRAPPRDACQEVWERGYKVVDPDLLYKTSMPCFSRPVRWPNGKRYLVFPPEREDLYINYVYGMPLYKDIGGLPQGVYTWILYKTGPGSPVQLAIAQVDSPLEIGVNHSALAMRVKATTIHGAGELLVELAGVYFNLESGTFTLNWLNSRDGSSCERAEFEEYLKAKFLERAPIAVYREKTYISTLQFTNASLELYAAAGFRIMEMPPGLGLGDGKDRNGMACSSFVGDYLFVVSHTPEEIDKYLEAQKRVIKDAFKNDTADKARFTALFSVLGLSEDRIRQLVQ</sequence>
<dbReference type="AlphaFoldDB" id="A0A6C0M2E7"/>
<name>A0A6C0M2E7_9ZZZZ</name>